<evidence type="ECO:0000313" key="3">
    <source>
        <dbReference type="Proteomes" id="UP001595721"/>
    </source>
</evidence>
<keyword evidence="2" id="KW-0378">Hydrolase</keyword>
<gene>
    <name evidence="2" type="ORF">ACFOMH_20440</name>
</gene>
<keyword evidence="2" id="KW-0540">Nuclease</keyword>
<dbReference type="EMBL" id="JBHRXJ010000037">
    <property type="protein sequence ID" value="MFC3530533.1"/>
    <property type="molecule type" value="Genomic_DNA"/>
</dbReference>
<proteinExistence type="predicted"/>
<sequence length="226" mass="25314">MAFLAKDTKLLWGRAAGICSNPECRAKLTATGADGKSFLTGEMAHQIAQSPDGPRGTDGGGDDTYDNLILLCPTCHRTIDKAPEGTFSVEALRNWKKSHEEWVDGWAAEGKYSTALEVAQEVQRLLLENRTHFEEYGPRSKTATENPASTAQAIWQARKLDTLLPNNRRIISLMERHSRLIPVSAAPSFPRFKMHAEAFEGNQYDRVEDYPLFPEKFSEEIEGMTR</sequence>
<dbReference type="CDD" id="cd00085">
    <property type="entry name" value="HNHc"/>
    <property type="match status" value="1"/>
</dbReference>
<dbReference type="Proteomes" id="UP001595721">
    <property type="component" value="Unassembled WGS sequence"/>
</dbReference>
<dbReference type="GO" id="GO:0004519">
    <property type="term" value="F:endonuclease activity"/>
    <property type="evidence" value="ECO:0007669"/>
    <property type="project" value="UniProtKB-KW"/>
</dbReference>
<protein>
    <submittedName>
        <fullName evidence="2">HNH endonuclease</fullName>
    </submittedName>
</protein>
<name>A0ABV7RAF0_9RHOB</name>
<dbReference type="Pfam" id="PF01844">
    <property type="entry name" value="HNH"/>
    <property type="match status" value="1"/>
</dbReference>
<evidence type="ECO:0000259" key="1">
    <source>
        <dbReference type="Pfam" id="PF01844"/>
    </source>
</evidence>
<keyword evidence="2" id="KW-0255">Endonuclease</keyword>
<evidence type="ECO:0000313" key="2">
    <source>
        <dbReference type="EMBL" id="MFC3530533.1"/>
    </source>
</evidence>
<dbReference type="InterPro" id="IPR003615">
    <property type="entry name" value="HNH_nuc"/>
</dbReference>
<dbReference type="InterPro" id="IPR002711">
    <property type="entry name" value="HNH"/>
</dbReference>
<organism evidence="2 3">
    <name type="scientific">Paracoccus mangrovi</name>
    <dbReference type="NCBI Taxonomy" id="1715645"/>
    <lineage>
        <taxon>Bacteria</taxon>
        <taxon>Pseudomonadati</taxon>
        <taxon>Pseudomonadota</taxon>
        <taxon>Alphaproteobacteria</taxon>
        <taxon>Rhodobacterales</taxon>
        <taxon>Paracoccaceae</taxon>
        <taxon>Paracoccus</taxon>
    </lineage>
</organism>
<comment type="caution">
    <text evidence="2">The sequence shown here is derived from an EMBL/GenBank/DDBJ whole genome shotgun (WGS) entry which is preliminary data.</text>
</comment>
<reference evidence="3" key="1">
    <citation type="journal article" date="2019" name="Int. J. Syst. Evol. Microbiol.">
        <title>The Global Catalogue of Microorganisms (GCM) 10K type strain sequencing project: providing services to taxonomists for standard genome sequencing and annotation.</title>
        <authorList>
            <consortium name="The Broad Institute Genomics Platform"/>
            <consortium name="The Broad Institute Genome Sequencing Center for Infectious Disease"/>
            <person name="Wu L."/>
            <person name="Ma J."/>
        </authorList>
    </citation>
    <scope>NUCLEOTIDE SEQUENCE [LARGE SCALE GENOMIC DNA]</scope>
    <source>
        <strain evidence="3">KCTC 42899</strain>
    </source>
</reference>
<dbReference type="RefSeq" id="WP_377746771.1">
    <property type="nucleotide sequence ID" value="NZ_JBHRXJ010000037.1"/>
</dbReference>
<accession>A0ABV7RAF0</accession>
<keyword evidence="3" id="KW-1185">Reference proteome</keyword>
<feature type="domain" description="HNH" evidence="1">
    <location>
        <begin position="60"/>
        <end position="78"/>
    </location>
</feature>